<dbReference type="InterPro" id="IPR000631">
    <property type="entry name" value="CARKD"/>
</dbReference>
<evidence type="ECO:0000256" key="13">
    <source>
        <dbReference type="ARBA" id="ARBA00023268"/>
    </source>
</evidence>
<evidence type="ECO:0000256" key="11">
    <source>
        <dbReference type="ARBA" id="ARBA00023235"/>
    </source>
</evidence>
<dbReference type="SUPFAM" id="SSF53613">
    <property type="entry name" value="Ribokinase-like"/>
    <property type="match status" value="1"/>
</dbReference>
<dbReference type="GO" id="GO:0052856">
    <property type="term" value="F:NAD(P)HX epimerase activity"/>
    <property type="evidence" value="ECO:0007669"/>
    <property type="project" value="UniProtKB-UniRule"/>
</dbReference>
<dbReference type="Pfam" id="PF01256">
    <property type="entry name" value="Carb_kinase"/>
    <property type="match status" value="1"/>
</dbReference>
<keyword evidence="5 18" id="KW-0479">Metal-binding</keyword>
<feature type="binding site" evidence="18">
    <location>
        <begin position="118"/>
        <end position="124"/>
    </location>
    <ligand>
        <name>(6S)-NADPHX</name>
        <dbReference type="ChEBI" id="CHEBI:64076"/>
    </ligand>
</feature>
<keyword evidence="11 18" id="KW-0413">Isomerase</keyword>
<feature type="binding site" evidence="18">
    <location>
        <position position="150"/>
    </location>
    <ligand>
        <name>K(+)</name>
        <dbReference type="ChEBI" id="CHEBI:29103"/>
    </ligand>
</feature>
<feature type="binding site" evidence="17">
    <location>
        <position position="297"/>
    </location>
    <ligand>
        <name>(6S)-NADPHX</name>
        <dbReference type="ChEBI" id="CHEBI:64076"/>
    </ligand>
</feature>
<comment type="catalytic activity">
    <reaction evidence="15 17 19">
        <text>(6S)-NADHX + ADP = AMP + phosphate + NADH + H(+)</text>
        <dbReference type="Rhea" id="RHEA:32223"/>
        <dbReference type="ChEBI" id="CHEBI:15378"/>
        <dbReference type="ChEBI" id="CHEBI:43474"/>
        <dbReference type="ChEBI" id="CHEBI:57945"/>
        <dbReference type="ChEBI" id="CHEBI:64074"/>
        <dbReference type="ChEBI" id="CHEBI:456215"/>
        <dbReference type="ChEBI" id="CHEBI:456216"/>
        <dbReference type="EC" id="4.2.1.136"/>
    </reaction>
</comment>
<comment type="similarity">
    <text evidence="4 19">In the C-terminal section; belongs to the NnrD/CARKD family.</text>
</comment>
<dbReference type="GO" id="GO:0046872">
    <property type="term" value="F:metal ion binding"/>
    <property type="evidence" value="ECO:0007669"/>
    <property type="project" value="UniProtKB-UniRule"/>
</dbReference>
<dbReference type="GO" id="GO:0110051">
    <property type="term" value="P:metabolite repair"/>
    <property type="evidence" value="ECO:0007669"/>
    <property type="project" value="TreeGrafter"/>
</dbReference>
<keyword evidence="9 18" id="KW-0630">Potassium</keyword>
<feature type="domain" description="YjeF N-terminal" evidence="21">
    <location>
        <begin position="10"/>
        <end position="204"/>
    </location>
</feature>
<keyword evidence="7 17" id="KW-0067">ATP-binding</keyword>
<evidence type="ECO:0000256" key="18">
    <source>
        <dbReference type="HAMAP-Rule" id="MF_01966"/>
    </source>
</evidence>
<keyword evidence="6 17" id="KW-0547">Nucleotide-binding</keyword>
<evidence type="ECO:0000256" key="5">
    <source>
        <dbReference type="ARBA" id="ARBA00022723"/>
    </source>
</evidence>
<dbReference type="InterPro" id="IPR029056">
    <property type="entry name" value="Ribokinase-like"/>
</dbReference>
<dbReference type="HAMAP" id="MF_01966">
    <property type="entry name" value="NADHX_epimerase"/>
    <property type="match status" value="1"/>
</dbReference>
<comment type="function">
    <text evidence="18">Catalyzes the epimerization of the S- and R-forms of NAD(P)HX, a damaged form of NAD(P)H that is a result of enzymatic or heat-dependent hydration. This is a prerequisite for the S-specific NAD(P)H-hydrate dehydratase to allow the repair of both epimers of NAD(P)HX.</text>
</comment>
<evidence type="ECO:0000256" key="10">
    <source>
        <dbReference type="ARBA" id="ARBA00023027"/>
    </source>
</evidence>
<evidence type="ECO:0000256" key="4">
    <source>
        <dbReference type="ARBA" id="ARBA00009524"/>
    </source>
</evidence>
<dbReference type="GO" id="GO:0052855">
    <property type="term" value="F:ADP-dependent NAD(P)H-hydrate dehydratase activity"/>
    <property type="evidence" value="ECO:0007669"/>
    <property type="project" value="UniProtKB-UniRule"/>
</dbReference>
<dbReference type="PROSITE" id="PS51383">
    <property type="entry name" value="YJEF_C_3"/>
    <property type="match status" value="1"/>
</dbReference>
<evidence type="ECO:0000256" key="14">
    <source>
        <dbReference type="ARBA" id="ARBA00025153"/>
    </source>
</evidence>
<dbReference type="Proteomes" id="UP000823913">
    <property type="component" value="Unassembled WGS sequence"/>
</dbReference>
<dbReference type="SUPFAM" id="SSF64153">
    <property type="entry name" value="YjeF N-terminal domain-like"/>
    <property type="match status" value="1"/>
</dbReference>
<dbReference type="PANTHER" id="PTHR12592">
    <property type="entry name" value="ATP-DEPENDENT (S)-NAD(P)H-HYDRATE DEHYDRATASE FAMILY MEMBER"/>
    <property type="match status" value="1"/>
</dbReference>
<comment type="caution">
    <text evidence="22">The sequence shown here is derived from an EMBL/GenBank/DDBJ whole genome shotgun (WGS) entry which is preliminary data.</text>
</comment>
<evidence type="ECO:0000256" key="1">
    <source>
        <dbReference type="ARBA" id="ARBA00000013"/>
    </source>
</evidence>
<evidence type="ECO:0000259" key="21">
    <source>
        <dbReference type="PROSITE" id="PS51385"/>
    </source>
</evidence>
<feature type="binding site" evidence="17">
    <location>
        <begin position="386"/>
        <end position="390"/>
    </location>
    <ligand>
        <name>AMP</name>
        <dbReference type="ChEBI" id="CHEBI:456215"/>
    </ligand>
</feature>
<comment type="subunit">
    <text evidence="17">Homotetramer.</text>
</comment>
<dbReference type="PROSITE" id="PS51385">
    <property type="entry name" value="YJEF_N"/>
    <property type="match status" value="1"/>
</dbReference>
<keyword evidence="8 17" id="KW-0521">NADP</keyword>
<dbReference type="InterPro" id="IPR036652">
    <property type="entry name" value="YjeF_N_dom_sf"/>
</dbReference>
<dbReference type="InterPro" id="IPR004443">
    <property type="entry name" value="YjeF_N_dom"/>
</dbReference>
<dbReference type="InterPro" id="IPR030677">
    <property type="entry name" value="Nnr"/>
</dbReference>
<comment type="similarity">
    <text evidence="3 19">In the N-terminal section; belongs to the NnrE/AIBP family.</text>
</comment>
<comment type="catalytic activity">
    <reaction evidence="16 17 19">
        <text>(6S)-NADPHX + ADP = AMP + phosphate + NADPH + H(+)</text>
        <dbReference type="Rhea" id="RHEA:32235"/>
        <dbReference type="ChEBI" id="CHEBI:15378"/>
        <dbReference type="ChEBI" id="CHEBI:43474"/>
        <dbReference type="ChEBI" id="CHEBI:57783"/>
        <dbReference type="ChEBI" id="CHEBI:64076"/>
        <dbReference type="ChEBI" id="CHEBI:456215"/>
        <dbReference type="ChEBI" id="CHEBI:456216"/>
        <dbReference type="EC" id="4.2.1.136"/>
    </reaction>
</comment>
<dbReference type="Gene3D" id="3.40.1190.20">
    <property type="match status" value="1"/>
</dbReference>
<comment type="catalytic activity">
    <reaction evidence="2 18 19">
        <text>(6R)-NADPHX = (6S)-NADPHX</text>
        <dbReference type="Rhea" id="RHEA:32227"/>
        <dbReference type="ChEBI" id="CHEBI:64076"/>
        <dbReference type="ChEBI" id="CHEBI:64077"/>
        <dbReference type="EC" id="5.1.99.6"/>
    </reaction>
</comment>
<dbReference type="PANTHER" id="PTHR12592:SF0">
    <property type="entry name" value="ATP-DEPENDENT (S)-NAD(P)H-HYDRATE DEHYDRATASE"/>
    <property type="match status" value="1"/>
</dbReference>
<feature type="domain" description="YjeF C-terminal" evidence="20">
    <location>
        <begin position="209"/>
        <end position="474"/>
    </location>
</feature>
<comment type="similarity">
    <text evidence="18">Belongs to the NnrE/AIBP family.</text>
</comment>
<comment type="function">
    <text evidence="17">Catalyzes the dehydration of the S-form of NAD(P)HX at the expense of ADP, which is converted to AMP. Together with NAD(P)HX epimerase, which catalyzes the epimerization of the S- and R-forms, the enzyme allows the repair of both epimers of NAD(P)HX, a damaged form of NAD(P)H that is a result of enzymatic or heat-dependent hydration.</text>
</comment>
<evidence type="ECO:0000313" key="22">
    <source>
        <dbReference type="EMBL" id="HIR67162.1"/>
    </source>
</evidence>
<evidence type="ECO:0000256" key="12">
    <source>
        <dbReference type="ARBA" id="ARBA00023239"/>
    </source>
</evidence>
<evidence type="ECO:0000256" key="6">
    <source>
        <dbReference type="ARBA" id="ARBA00022741"/>
    </source>
</evidence>
<feature type="binding site" evidence="17">
    <location>
        <position position="414"/>
    </location>
    <ligand>
        <name>AMP</name>
        <dbReference type="ChEBI" id="CHEBI:456215"/>
    </ligand>
</feature>
<evidence type="ECO:0000256" key="17">
    <source>
        <dbReference type="HAMAP-Rule" id="MF_01965"/>
    </source>
</evidence>
<dbReference type="EC" id="5.1.99.6" evidence="19"/>
<evidence type="ECO:0000313" key="23">
    <source>
        <dbReference type="Proteomes" id="UP000823913"/>
    </source>
</evidence>
<feature type="binding site" evidence="18">
    <location>
        <begin position="59"/>
        <end position="63"/>
    </location>
    <ligand>
        <name>(6S)-NADPHX</name>
        <dbReference type="ChEBI" id="CHEBI:64076"/>
    </ligand>
</feature>
<dbReference type="NCBIfam" id="TIGR00197">
    <property type="entry name" value="yjeF_nterm"/>
    <property type="match status" value="1"/>
</dbReference>
<evidence type="ECO:0000256" key="16">
    <source>
        <dbReference type="ARBA" id="ARBA00049209"/>
    </source>
</evidence>
<keyword evidence="12 17" id="KW-0456">Lyase</keyword>
<evidence type="ECO:0000256" key="15">
    <source>
        <dbReference type="ARBA" id="ARBA00048238"/>
    </source>
</evidence>
<reference evidence="22" key="2">
    <citation type="journal article" date="2021" name="PeerJ">
        <title>Extensive microbial diversity within the chicken gut microbiome revealed by metagenomics and culture.</title>
        <authorList>
            <person name="Gilroy R."/>
            <person name="Ravi A."/>
            <person name="Getino M."/>
            <person name="Pursley I."/>
            <person name="Horton D.L."/>
            <person name="Alikhan N.F."/>
            <person name="Baker D."/>
            <person name="Gharbi K."/>
            <person name="Hall N."/>
            <person name="Watson M."/>
            <person name="Adriaenssens E.M."/>
            <person name="Foster-Nyarko E."/>
            <person name="Jarju S."/>
            <person name="Secka A."/>
            <person name="Antonio M."/>
            <person name="Oren A."/>
            <person name="Chaudhuri R.R."/>
            <person name="La Ragione R."/>
            <person name="Hildebrand F."/>
            <person name="Pallen M.J."/>
        </authorList>
    </citation>
    <scope>NUCLEOTIDE SEQUENCE</scope>
    <source>
        <strain evidence="22">ChiW16-3235</strain>
    </source>
</reference>
<evidence type="ECO:0000256" key="3">
    <source>
        <dbReference type="ARBA" id="ARBA00006001"/>
    </source>
</evidence>
<dbReference type="EMBL" id="DVHK01000081">
    <property type="protein sequence ID" value="HIR67162.1"/>
    <property type="molecule type" value="Genomic_DNA"/>
</dbReference>
<dbReference type="PIRSF" id="PIRSF017184">
    <property type="entry name" value="Nnr"/>
    <property type="match status" value="1"/>
</dbReference>
<evidence type="ECO:0000256" key="2">
    <source>
        <dbReference type="ARBA" id="ARBA00000909"/>
    </source>
</evidence>
<name>A0A9D1J9M6_9FIRM</name>
<reference evidence="22" key="1">
    <citation type="submission" date="2020-10" db="EMBL/GenBank/DDBJ databases">
        <authorList>
            <person name="Gilroy R."/>
        </authorList>
    </citation>
    <scope>NUCLEOTIDE SEQUENCE</scope>
    <source>
        <strain evidence="22">ChiW16-3235</strain>
    </source>
</reference>
<gene>
    <name evidence="17" type="primary">nnrD</name>
    <name evidence="18" type="synonym">nnrE</name>
    <name evidence="22" type="ORF">IAB94_03820</name>
</gene>
<dbReference type="AlphaFoldDB" id="A0A9D1J9M6"/>
<protein>
    <recommendedName>
        <fullName evidence="19">Bifunctional NAD(P)H-hydrate repair enzyme</fullName>
    </recommendedName>
    <alternativeName>
        <fullName evidence="19">Nicotinamide nucleotide repair protein</fullName>
    </alternativeName>
    <domain>
        <recommendedName>
            <fullName evidence="19">ADP-dependent (S)-NAD(P)H-hydrate dehydratase</fullName>
            <ecNumber evidence="19">4.2.1.136</ecNumber>
        </recommendedName>
        <alternativeName>
            <fullName evidence="19">ADP-dependent NAD(P)HX dehydratase</fullName>
        </alternativeName>
    </domain>
    <domain>
        <recommendedName>
            <fullName evidence="19">NAD(P)H-hydrate epimerase</fullName>
            <ecNumber evidence="19">5.1.99.6</ecNumber>
        </recommendedName>
    </domain>
</protein>
<dbReference type="HAMAP" id="MF_01965">
    <property type="entry name" value="NADHX_dehydratase"/>
    <property type="match status" value="1"/>
</dbReference>
<feature type="binding site" evidence="18">
    <location>
        <position position="147"/>
    </location>
    <ligand>
        <name>(6S)-NADPHX</name>
        <dbReference type="ChEBI" id="CHEBI:64076"/>
    </ligand>
</feature>
<dbReference type="NCBIfam" id="TIGR00196">
    <property type="entry name" value="yjeF_cterm"/>
    <property type="match status" value="1"/>
</dbReference>
<feature type="binding site" evidence="17">
    <location>
        <position position="349"/>
    </location>
    <ligand>
        <name>(6S)-NADPHX</name>
        <dbReference type="ChEBI" id="CHEBI:64076"/>
    </ligand>
</feature>
<evidence type="ECO:0000259" key="20">
    <source>
        <dbReference type="PROSITE" id="PS51383"/>
    </source>
</evidence>
<evidence type="ECO:0000256" key="9">
    <source>
        <dbReference type="ARBA" id="ARBA00022958"/>
    </source>
</evidence>
<dbReference type="GO" id="GO:0046496">
    <property type="term" value="P:nicotinamide nucleotide metabolic process"/>
    <property type="evidence" value="ECO:0007669"/>
    <property type="project" value="UniProtKB-UniRule"/>
</dbReference>
<keyword evidence="10 17" id="KW-0520">NAD</keyword>
<feature type="binding site" evidence="17">
    <location>
        <position position="415"/>
    </location>
    <ligand>
        <name>(6S)-NADPHX</name>
        <dbReference type="ChEBI" id="CHEBI:64076"/>
    </ligand>
</feature>
<comment type="cofactor">
    <cofactor evidence="18 19">
        <name>K(+)</name>
        <dbReference type="ChEBI" id="CHEBI:29103"/>
    </cofactor>
    <text evidence="18 19">Binds 1 potassium ion per subunit.</text>
</comment>
<dbReference type="Pfam" id="PF03853">
    <property type="entry name" value="YjeF_N"/>
    <property type="match status" value="1"/>
</dbReference>
<keyword evidence="13" id="KW-0511">Multifunctional enzyme</keyword>
<proteinExistence type="inferred from homology"/>
<comment type="similarity">
    <text evidence="17">Belongs to the NnrD/CARKD family.</text>
</comment>
<accession>A0A9D1J9M6</accession>
<comment type="cofactor">
    <cofactor evidence="17">
        <name>Mg(2+)</name>
        <dbReference type="ChEBI" id="CHEBI:18420"/>
    </cofactor>
</comment>
<evidence type="ECO:0000256" key="8">
    <source>
        <dbReference type="ARBA" id="ARBA00022857"/>
    </source>
</evidence>
<organism evidence="22 23">
    <name type="scientific">Candidatus Coproplasma avicola</name>
    <dbReference type="NCBI Taxonomy" id="2840744"/>
    <lineage>
        <taxon>Bacteria</taxon>
        <taxon>Bacillati</taxon>
        <taxon>Bacillota</taxon>
        <taxon>Clostridia</taxon>
        <taxon>Eubacteriales</taxon>
        <taxon>Candidatus Coproplasma</taxon>
    </lineage>
</organism>
<feature type="binding site" evidence="18">
    <location>
        <position position="114"/>
    </location>
    <ligand>
        <name>K(+)</name>
        <dbReference type="ChEBI" id="CHEBI:29103"/>
    </ligand>
</feature>
<dbReference type="EC" id="4.2.1.136" evidence="19"/>
<evidence type="ECO:0000256" key="7">
    <source>
        <dbReference type="ARBA" id="ARBA00022840"/>
    </source>
</evidence>
<evidence type="ECO:0000256" key="19">
    <source>
        <dbReference type="PIRNR" id="PIRNR017184"/>
    </source>
</evidence>
<sequence length="477" mass="49750">MQKFLSCAQMRAADEYTVNTLGIPSSVLMQRAGEAVAAEVEKAAEEFGKNILVVCGGGNNGGDGYVCACVLLEKGYAVAVFDASDGNYSPDCAARKKAYKGRYAKEIKGDIIVDCIFGVGLNRKVEGDCAEIIDEINSSGAFIISVDIPSGISGDNGLVQGIAVNADMTVAIAEYKLGHVLNDGPDYCGAVVKADIGIKAEGDYAVAYEDADIARFFPERRHNTHKGSYGSACIAAGSDMYPGAAALCVCAALRSGCGYVKLSSRDSVKNALVTAHPQAIYLSQPDYSSKCLAIGPGCGDTIQVYEGIVSALKNYRGKLIIDADGLNALSKYDPDAFAQKECPVLITPHVKEFSRLTGKKLPSVLADPVNCAKDYAKKYGVIVLLKGASTVITDGERVVLNLRGNTALAKGGSGDMLTGFACGTAARGLNLFDSAVCASYVLGCAAEIASAEKTEYCTTAEDILEGIAAAVKTITLG</sequence>
<dbReference type="Gene3D" id="3.40.50.10260">
    <property type="entry name" value="YjeF N-terminal domain"/>
    <property type="match status" value="1"/>
</dbReference>
<dbReference type="CDD" id="cd01171">
    <property type="entry name" value="YXKO-related"/>
    <property type="match status" value="1"/>
</dbReference>
<feature type="binding site" evidence="17">
    <location>
        <position position="244"/>
    </location>
    <ligand>
        <name>(6S)-NADPHX</name>
        <dbReference type="ChEBI" id="CHEBI:64076"/>
    </ligand>
</feature>
<dbReference type="GO" id="GO:0005524">
    <property type="term" value="F:ATP binding"/>
    <property type="evidence" value="ECO:0007669"/>
    <property type="project" value="UniProtKB-UniRule"/>
</dbReference>
<comment type="caution">
    <text evidence="18">Lacks conserved residue(s) required for the propagation of feature annotation.</text>
</comment>
<feature type="binding site" evidence="18">
    <location>
        <position position="60"/>
    </location>
    <ligand>
        <name>K(+)</name>
        <dbReference type="ChEBI" id="CHEBI:29103"/>
    </ligand>
</feature>
<comment type="function">
    <text evidence="14 19">Bifunctional enzyme that catalyzes the epimerization of the S- and R-forms of NAD(P)HX and the dehydration of the S-form of NAD(P)HX at the expense of ADP, which is converted to AMP. This allows the repair of both epimers of NAD(P)HX, a damaged form of NAD(P)H that is a result of enzymatic or heat-dependent hydration.</text>
</comment>
<comment type="catalytic activity">
    <reaction evidence="1 18 19">
        <text>(6R)-NADHX = (6S)-NADHX</text>
        <dbReference type="Rhea" id="RHEA:32215"/>
        <dbReference type="ChEBI" id="CHEBI:64074"/>
        <dbReference type="ChEBI" id="CHEBI:64075"/>
        <dbReference type="EC" id="5.1.99.6"/>
    </reaction>
</comment>